<reference evidence="5" key="1">
    <citation type="submission" date="2017-07" db="EMBL/GenBank/DDBJ databases">
        <title>Taro Niue Genome Assembly and Annotation.</title>
        <authorList>
            <person name="Atibalentja N."/>
            <person name="Keating K."/>
            <person name="Fields C.J."/>
        </authorList>
    </citation>
    <scope>NUCLEOTIDE SEQUENCE</scope>
    <source>
        <strain evidence="5">Niue_2</strain>
        <tissue evidence="5">Leaf</tissue>
    </source>
</reference>
<dbReference type="GO" id="GO:0051087">
    <property type="term" value="F:protein-folding chaperone binding"/>
    <property type="evidence" value="ECO:0007669"/>
    <property type="project" value="TreeGrafter"/>
</dbReference>
<dbReference type="GO" id="GO:0051131">
    <property type="term" value="P:chaperone-mediated protein complex assembly"/>
    <property type="evidence" value="ECO:0007669"/>
    <property type="project" value="TreeGrafter"/>
</dbReference>
<comment type="function">
    <text evidence="2">Acts as a co-chaperone for HSP90.</text>
</comment>
<feature type="compositionally biased region" description="Polar residues" evidence="3">
    <location>
        <begin position="500"/>
        <end position="509"/>
    </location>
</feature>
<keyword evidence="2" id="KW-0963">Cytoplasm</keyword>
<evidence type="ECO:0000313" key="5">
    <source>
        <dbReference type="EMBL" id="MQL93924.1"/>
    </source>
</evidence>
<dbReference type="GO" id="GO:0101031">
    <property type="term" value="C:protein folding chaperone complex"/>
    <property type="evidence" value="ECO:0007669"/>
    <property type="project" value="UniProtKB-ARBA"/>
</dbReference>
<dbReference type="CDD" id="cd06465">
    <property type="entry name" value="p23_hB-ind1_like"/>
    <property type="match status" value="1"/>
</dbReference>
<feature type="compositionally biased region" description="Basic and acidic residues" evidence="3">
    <location>
        <begin position="385"/>
        <end position="400"/>
    </location>
</feature>
<keyword evidence="2" id="KW-0143">Chaperone</keyword>
<dbReference type="EMBL" id="NMUH01001611">
    <property type="protein sequence ID" value="MQL93924.1"/>
    <property type="molecule type" value="Genomic_DNA"/>
</dbReference>
<feature type="compositionally biased region" description="Acidic residues" evidence="3">
    <location>
        <begin position="401"/>
        <end position="419"/>
    </location>
</feature>
<keyword evidence="2" id="KW-0539">Nucleus</keyword>
<comment type="caution">
    <text evidence="5">The sequence shown here is derived from an EMBL/GenBank/DDBJ whole genome shotgun (WGS) entry which is preliminary data.</text>
</comment>
<dbReference type="InterPro" id="IPR007052">
    <property type="entry name" value="CS_dom"/>
</dbReference>
<comment type="similarity">
    <text evidence="1 2">Belongs to the p23/wos2 family.</text>
</comment>
<evidence type="ECO:0000313" key="6">
    <source>
        <dbReference type="Proteomes" id="UP000652761"/>
    </source>
</evidence>
<dbReference type="GO" id="GO:0005634">
    <property type="term" value="C:nucleus"/>
    <property type="evidence" value="ECO:0007669"/>
    <property type="project" value="UniProtKB-SubCell"/>
</dbReference>
<comment type="subunit">
    <text evidence="2">Interacts with HSP90 in an ATP-dependent manner.</text>
</comment>
<keyword evidence="6" id="KW-1185">Reference proteome</keyword>
<dbReference type="PROSITE" id="PS51203">
    <property type="entry name" value="CS"/>
    <property type="match status" value="1"/>
</dbReference>
<dbReference type="Gene3D" id="2.60.40.790">
    <property type="match status" value="1"/>
</dbReference>
<dbReference type="InterPro" id="IPR008978">
    <property type="entry name" value="HSP20-like_chaperone"/>
</dbReference>
<dbReference type="FunFam" id="2.60.40.790:FF:000013">
    <property type="entry name" value="Very-long-chain (3R)-3-hydroxyacyl-CoA dehydratase"/>
    <property type="match status" value="1"/>
</dbReference>
<feature type="region of interest" description="Disordered" evidence="3">
    <location>
        <begin position="339"/>
        <end position="509"/>
    </location>
</feature>
<dbReference type="PANTHER" id="PTHR22932:SF11">
    <property type="entry name" value="CO-CHAPERONE PROTEIN P23"/>
    <property type="match status" value="1"/>
</dbReference>
<dbReference type="GO" id="GO:0005829">
    <property type="term" value="C:cytosol"/>
    <property type="evidence" value="ECO:0007669"/>
    <property type="project" value="TreeGrafter"/>
</dbReference>
<dbReference type="InterPro" id="IPR045250">
    <property type="entry name" value="p23-like"/>
</dbReference>
<proteinExistence type="inferred from homology"/>
<gene>
    <name evidence="5" type="ORF">Taro_026575</name>
</gene>
<organism evidence="5 6">
    <name type="scientific">Colocasia esculenta</name>
    <name type="common">Wild taro</name>
    <name type="synonym">Arum esculentum</name>
    <dbReference type="NCBI Taxonomy" id="4460"/>
    <lineage>
        <taxon>Eukaryota</taxon>
        <taxon>Viridiplantae</taxon>
        <taxon>Streptophyta</taxon>
        <taxon>Embryophyta</taxon>
        <taxon>Tracheophyta</taxon>
        <taxon>Spermatophyta</taxon>
        <taxon>Magnoliopsida</taxon>
        <taxon>Liliopsida</taxon>
        <taxon>Araceae</taxon>
        <taxon>Aroideae</taxon>
        <taxon>Colocasieae</taxon>
        <taxon>Colocasia</taxon>
    </lineage>
</organism>
<feature type="compositionally biased region" description="Basic and acidic residues" evidence="3">
    <location>
        <begin position="346"/>
        <end position="358"/>
    </location>
</feature>
<dbReference type="GO" id="GO:0006457">
    <property type="term" value="P:protein folding"/>
    <property type="evidence" value="ECO:0007669"/>
    <property type="project" value="TreeGrafter"/>
</dbReference>
<feature type="region of interest" description="Disordered" evidence="3">
    <location>
        <begin position="75"/>
        <end position="121"/>
    </location>
</feature>
<feature type="domain" description="CS" evidence="4">
    <location>
        <begin position="172"/>
        <end position="259"/>
    </location>
</feature>
<dbReference type="Pfam" id="PF04969">
    <property type="entry name" value="CS"/>
    <property type="match status" value="1"/>
</dbReference>
<evidence type="ECO:0000256" key="3">
    <source>
        <dbReference type="SAM" id="MobiDB-lite"/>
    </source>
</evidence>
<dbReference type="Proteomes" id="UP000652761">
    <property type="component" value="Unassembled WGS sequence"/>
</dbReference>
<dbReference type="AlphaFoldDB" id="A0A843VL03"/>
<evidence type="ECO:0000256" key="2">
    <source>
        <dbReference type="RuleBase" id="RU369032"/>
    </source>
</evidence>
<comment type="subcellular location">
    <subcellularLocation>
        <location evidence="2">Cytoplasm</location>
    </subcellularLocation>
    <subcellularLocation>
        <location evidence="2">Nucleus</location>
    </subcellularLocation>
</comment>
<sequence length="509" mass="56796">MSRSLSSLRVSLLRLSHWEESAAVIENEKIKNSRGWPNLDFNFWRQENPPPSLSLGGFQFHRFCASQALPLRNVRGPSPIPPWQKKHVLSQHQTTPSPPLPPHLDISKEKTTLSSPPPLLPSSLPPQQCRCTLFHLPLPTLLATMRYGGAPVSPSSTPFSLSTHLPPFFFSSRHPTAKWAQRSDKVYLTIELPDAKDVKLKLEPEGKLAFSATKDGVPYGIDIELIDKVNVEESKVSVGLRSIVCVIQKSEKKWWSRLLKQGGRPPAFLKVDWDKWVDEEEEDKKGLDLDDMDFSIISMAITAKGKRERRLWRRFIMKLALEKVSPPLYGAMGSGDLLPRAGSMHRTPERASDNDRDGLNIGERRRRRTRTGRRRRSAETSPVREGARERTAGSRAKLDMGGDDDLDMDDFKDGDEEEVGTQGGEESKGEAESASEAVGETKLQQERWETAGQELSGDASYCGSTCCRVQRKNLGVGKGGEGREGGSGRRRGRRRAQARVTATESRLGS</sequence>
<dbReference type="GO" id="GO:0051879">
    <property type="term" value="F:Hsp90 protein binding"/>
    <property type="evidence" value="ECO:0007669"/>
    <property type="project" value="UniProtKB-UniRule"/>
</dbReference>
<dbReference type="OrthoDB" id="1564555at2759"/>
<accession>A0A843VL03</accession>
<feature type="compositionally biased region" description="Basic residues" evidence="3">
    <location>
        <begin position="488"/>
        <end position="497"/>
    </location>
</feature>
<dbReference type="PANTHER" id="PTHR22932">
    <property type="entry name" value="TELOMERASE-BINDING PROTEIN P23 HSP90 CO-CHAPERONE"/>
    <property type="match status" value="1"/>
</dbReference>
<feature type="compositionally biased region" description="Basic residues" evidence="3">
    <location>
        <begin position="364"/>
        <end position="376"/>
    </location>
</feature>
<evidence type="ECO:0000256" key="1">
    <source>
        <dbReference type="ARBA" id="ARBA00025733"/>
    </source>
</evidence>
<dbReference type="SUPFAM" id="SSF49764">
    <property type="entry name" value="HSP20-like chaperones"/>
    <property type="match status" value="1"/>
</dbReference>
<protein>
    <recommendedName>
        <fullName evidence="2">Co-chaperone protein p23</fullName>
    </recommendedName>
</protein>
<name>A0A843VL03_COLES</name>
<evidence type="ECO:0000259" key="4">
    <source>
        <dbReference type="PROSITE" id="PS51203"/>
    </source>
</evidence>